<gene>
    <name evidence="2" type="ORF">QPX58_06070</name>
</gene>
<accession>A0AAP4BZH8</accession>
<dbReference type="AlphaFoldDB" id="A0AAP4BZH8"/>
<keyword evidence="1" id="KW-0472">Membrane</keyword>
<proteinExistence type="predicted"/>
<sequence length="134" mass="14740">MSQLLHSRNNMVKQRAARPQIVPSAAIWDIDDQSWGVQHSFSEKGEIRTLNSVYRTNREGYSNTWTDERSLPDFANRPMEEDDAHSSRKNYLLGAVFGAAVFFGTVAGGMMGMSAETSTDPGASVQQVEAAIGQ</sequence>
<evidence type="ECO:0000313" key="3">
    <source>
        <dbReference type="Proteomes" id="UP001230317"/>
    </source>
</evidence>
<comment type="caution">
    <text evidence="2">The sequence shown here is derived from an EMBL/GenBank/DDBJ whole genome shotgun (WGS) entry which is preliminary data.</text>
</comment>
<feature type="transmembrane region" description="Helical" evidence="1">
    <location>
        <begin position="91"/>
        <end position="111"/>
    </location>
</feature>
<name>A0AAP4BZH8_9CORY</name>
<evidence type="ECO:0000313" key="2">
    <source>
        <dbReference type="EMBL" id="MDK4334982.1"/>
    </source>
</evidence>
<dbReference type="RefSeq" id="WP_284636189.1">
    <property type="nucleotide sequence ID" value="NZ_JASNVC010000002.1"/>
</dbReference>
<dbReference type="EMBL" id="JASNVU010000006">
    <property type="protein sequence ID" value="MDK4334982.1"/>
    <property type="molecule type" value="Genomic_DNA"/>
</dbReference>
<keyword evidence="1" id="KW-1133">Transmembrane helix</keyword>
<reference evidence="2" key="1">
    <citation type="submission" date="2023-05" db="EMBL/GenBank/DDBJ databases">
        <title>Metabolic capabilities are highly conserved among human nasal-associated Corynebacterium species in pangenomic analyses.</title>
        <authorList>
            <person name="Tran T.H."/>
            <person name="Roberts A.Q."/>
            <person name="Escapa I.F."/>
            <person name="Gao W."/>
            <person name="Conlan S."/>
            <person name="Kong H."/>
            <person name="Segre J.A."/>
            <person name="Kelly M.S."/>
            <person name="Lemon K.P."/>
        </authorList>
    </citation>
    <scope>NUCLEOTIDE SEQUENCE</scope>
    <source>
        <strain evidence="2">KPL2618</strain>
    </source>
</reference>
<organism evidence="2 3">
    <name type="scientific">Corynebacterium accolens</name>
    <dbReference type="NCBI Taxonomy" id="38284"/>
    <lineage>
        <taxon>Bacteria</taxon>
        <taxon>Bacillati</taxon>
        <taxon>Actinomycetota</taxon>
        <taxon>Actinomycetes</taxon>
        <taxon>Mycobacteriales</taxon>
        <taxon>Corynebacteriaceae</taxon>
        <taxon>Corynebacterium</taxon>
    </lineage>
</organism>
<keyword evidence="1" id="KW-0812">Transmembrane</keyword>
<evidence type="ECO:0000256" key="1">
    <source>
        <dbReference type="SAM" id="Phobius"/>
    </source>
</evidence>
<protein>
    <submittedName>
        <fullName evidence="2">Uncharacterized protein</fullName>
    </submittedName>
</protein>
<dbReference type="Proteomes" id="UP001230317">
    <property type="component" value="Unassembled WGS sequence"/>
</dbReference>